<evidence type="ECO:0000256" key="4">
    <source>
        <dbReference type="ARBA" id="ARBA00023242"/>
    </source>
</evidence>
<protein>
    <submittedName>
        <fullName evidence="8">Excision repair cross-complementation group 6-like 2</fullName>
    </submittedName>
</protein>
<comment type="subcellular location">
    <subcellularLocation>
        <location evidence="1">Nucleus</location>
    </subcellularLocation>
</comment>
<feature type="compositionally biased region" description="Basic and acidic residues" evidence="5">
    <location>
        <begin position="707"/>
        <end position="717"/>
    </location>
</feature>
<evidence type="ECO:0000313" key="9">
    <source>
        <dbReference type="Proteomes" id="UP000005207"/>
    </source>
</evidence>
<dbReference type="InterPro" id="IPR058052">
    <property type="entry name" value="DEXHc_ERCC6L2"/>
</dbReference>
<evidence type="ECO:0000259" key="7">
    <source>
        <dbReference type="PROSITE" id="PS51194"/>
    </source>
</evidence>
<dbReference type="CDD" id="cd18005">
    <property type="entry name" value="DEXHc_ERCC6L2"/>
    <property type="match status" value="1"/>
</dbReference>
<reference evidence="9" key="1">
    <citation type="submission" date="2012-01" db="EMBL/GenBank/DDBJ databases">
        <title>The Genome Sequence of Oreochromis niloticus (Nile Tilapia).</title>
        <authorList>
            <consortium name="Broad Institute Genome Assembly Team"/>
            <consortium name="Broad Institute Sequencing Platform"/>
            <person name="Di Palma F."/>
            <person name="Johnson J."/>
            <person name="Lander E.S."/>
            <person name="Lindblad-Toh K."/>
        </authorList>
    </citation>
    <scope>NUCLEOTIDE SEQUENCE [LARGE SCALE GENOMIC DNA]</scope>
</reference>
<dbReference type="Gene3D" id="3.40.50.10810">
    <property type="entry name" value="Tandem AAA-ATPase domain"/>
    <property type="match status" value="1"/>
</dbReference>
<reference evidence="8" key="3">
    <citation type="submission" date="2025-09" db="UniProtKB">
        <authorList>
            <consortium name="Ensembl"/>
        </authorList>
    </citation>
    <scope>IDENTIFICATION</scope>
</reference>
<feature type="compositionally biased region" description="Basic and acidic residues" evidence="5">
    <location>
        <begin position="1037"/>
        <end position="1054"/>
    </location>
</feature>
<feature type="compositionally biased region" description="Low complexity" evidence="5">
    <location>
        <begin position="1019"/>
        <end position="1033"/>
    </location>
</feature>
<evidence type="ECO:0000256" key="2">
    <source>
        <dbReference type="ARBA" id="ARBA00022801"/>
    </source>
</evidence>
<dbReference type="Pfam" id="PF25806">
    <property type="entry name" value="RHH_ERCC6L2"/>
    <property type="match status" value="1"/>
</dbReference>
<evidence type="ECO:0000256" key="3">
    <source>
        <dbReference type="ARBA" id="ARBA00022806"/>
    </source>
</evidence>
<organism evidence="8 9">
    <name type="scientific">Oreochromis niloticus</name>
    <name type="common">Nile tilapia</name>
    <name type="synonym">Tilapia nilotica</name>
    <dbReference type="NCBI Taxonomy" id="8128"/>
    <lineage>
        <taxon>Eukaryota</taxon>
        <taxon>Metazoa</taxon>
        <taxon>Chordata</taxon>
        <taxon>Craniata</taxon>
        <taxon>Vertebrata</taxon>
        <taxon>Euteleostomi</taxon>
        <taxon>Actinopterygii</taxon>
        <taxon>Neopterygii</taxon>
        <taxon>Teleostei</taxon>
        <taxon>Neoteleostei</taxon>
        <taxon>Acanthomorphata</taxon>
        <taxon>Ovalentaria</taxon>
        <taxon>Cichlomorphae</taxon>
        <taxon>Cichliformes</taxon>
        <taxon>Cichlidae</taxon>
        <taxon>African cichlids</taxon>
        <taxon>Pseudocrenilabrinae</taxon>
        <taxon>Oreochromini</taxon>
        <taxon>Oreochromis</taxon>
    </lineage>
</organism>
<dbReference type="InterPro" id="IPR000330">
    <property type="entry name" value="SNF2_N"/>
</dbReference>
<feature type="domain" description="Helicase ATP-binding" evidence="6">
    <location>
        <begin position="130"/>
        <end position="314"/>
    </location>
</feature>
<feature type="region of interest" description="Disordered" evidence="5">
    <location>
        <begin position="776"/>
        <end position="842"/>
    </location>
</feature>
<dbReference type="PROSITE" id="PS51192">
    <property type="entry name" value="HELICASE_ATP_BIND_1"/>
    <property type="match status" value="1"/>
</dbReference>
<dbReference type="Proteomes" id="UP000005207">
    <property type="component" value="Linkage group LG12"/>
</dbReference>
<dbReference type="GO" id="GO:0004386">
    <property type="term" value="F:helicase activity"/>
    <property type="evidence" value="ECO:0007669"/>
    <property type="project" value="UniProtKB-KW"/>
</dbReference>
<dbReference type="Pfam" id="PF00271">
    <property type="entry name" value="Helicase_C"/>
    <property type="match status" value="1"/>
</dbReference>
<dbReference type="InterPro" id="IPR057931">
    <property type="entry name" value="RHH_ERCC6L2"/>
</dbReference>
<dbReference type="Gene3D" id="3.40.50.300">
    <property type="entry name" value="P-loop containing nucleotide triphosphate hydrolases"/>
    <property type="match status" value="1"/>
</dbReference>
<evidence type="ECO:0000256" key="5">
    <source>
        <dbReference type="SAM" id="MobiDB-lite"/>
    </source>
</evidence>
<dbReference type="SMART" id="SM00487">
    <property type="entry name" value="DEXDc"/>
    <property type="match status" value="1"/>
</dbReference>
<feature type="compositionally biased region" description="Low complexity" evidence="5">
    <location>
        <begin position="1096"/>
        <end position="1110"/>
    </location>
</feature>
<dbReference type="GO" id="GO:0005524">
    <property type="term" value="F:ATP binding"/>
    <property type="evidence" value="ECO:0007669"/>
    <property type="project" value="InterPro"/>
</dbReference>
<feature type="region of interest" description="Disordered" evidence="5">
    <location>
        <begin position="697"/>
        <end position="760"/>
    </location>
</feature>
<feature type="domain" description="Helicase C-terminal" evidence="7">
    <location>
        <begin position="506"/>
        <end position="663"/>
    </location>
</feature>
<feature type="compositionally biased region" description="Basic and acidic residues" evidence="5">
    <location>
        <begin position="818"/>
        <end position="842"/>
    </location>
</feature>
<keyword evidence="9" id="KW-1185">Reference proteome</keyword>
<feature type="compositionally biased region" description="Acidic residues" evidence="5">
    <location>
        <begin position="782"/>
        <end position="795"/>
    </location>
</feature>
<feature type="compositionally biased region" description="Polar residues" evidence="5">
    <location>
        <begin position="1146"/>
        <end position="1156"/>
    </location>
</feature>
<dbReference type="SUPFAM" id="SSF52540">
    <property type="entry name" value="P-loop containing nucleoside triphosphate hydrolases"/>
    <property type="match status" value="2"/>
</dbReference>
<dbReference type="InterPro" id="IPR014001">
    <property type="entry name" value="Helicase_ATP-bd"/>
</dbReference>
<accession>A0A669CA57</accession>
<dbReference type="SMART" id="SM00490">
    <property type="entry name" value="HELICc"/>
    <property type="match status" value="1"/>
</dbReference>
<dbReference type="Ensembl" id="ENSONIT00000090053.1">
    <property type="protein sequence ID" value="ENSONIP00000045055.1"/>
    <property type="gene ID" value="ENSONIG00000015139.2"/>
</dbReference>
<keyword evidence="3" id="KW-0347">Helicase</keyword>
<dbReference type="GeneTree" id="ENSGT00940000161328"/>
<feature type="region of interest" description="Disordered" evidence="5">
    <location>
        <begin position="1018"/>
        <end position="1156"/>
    </location>
</feature>
<dbReference type="GO" id="GO:0005634">
    <property type="term" value="C:nucleus"/>
    <property type="evidence" value="ECO:0007669"/>
    <property type="project" value="UniProtKB-SubCell"/>
</dbReference>
<keyword evidence="3" id="KW-0547">Nucleotide-binding</keyword>
<keyword evidence="3" id="KW-0067">ATP-binding</keyword>
<dbReference type="InterPro" id="IPR027417">
    <property type="entry name" value="P-loop_NTPase"/>
</dbReference>
<reference evidence="8" key="2">
    <citation type="submission" date="2025-08" db="UniProtKB">
        <authorList>
            <consortium name="Ensembl"/>
        </authorList>
    </citation>
    <scope>IDENTIFICATION</scope>
</reference>
<gene>
    <name evidence="8" type="primary">ercc6l2</name>
</gene>
<sequence>MASTSAVGKAEWREGDSCLALHPRHGVLREATIQKLTSSSLNEDTAWVLFKDTNKDVGEEEQEAEAIPISKLMRPGLRDFMQEKPWFPTSLIDPRLCVPLELSDAHEDRVPYTINRYLRDYQREGIRFIYNNYIRSRGCILGDDMGLGKTVQVIGFLAAVLHKTGTWEDIANNRPQFLQSQQSSKQSNPSKVFLIVAPLSVLYNWKDELDTWGHFQCVVVHGLRKEEELARIRKGRVEIALTTYETLRLCLDQFNKIDWSAVVVDEAHKIKNPDSQITQAMKELRCKVRIGLTGTILQNNLEELWCVLDWAIPGCLDSLGHFKNKFSDPIEQGQRHSATKRALATGRKAVRALVRKISHWFFRRTKAIIKEQLPKKDDRVVYCSMTEFQQTVYQAVLDSEDVTLLLRSSEKCDCHSRRTRRSCCYKTNTDGVHMKELYFSYLAILRKVANHVALLQSTPGTSKKQEKYVSAVCAKVFQKFPEFVHRCKNEAFEALSDPMYSGKMKVLQKLLKFYLQKRDKVLIFSLSTKLLDVLESYCMAVGLDFSRLDGSTKSKERVQIVRDFNSSSHINLCLVSTMAGGLGLNFVGANVVVLFDPTWNPANDLQAIDRAYRIGQCRDVTVLRLISLGTVEEVIYLRQIYKQQLHSSVVGKESSRRYFEAVRGHGDHKDELFGIKNLFRLQTQGTCLTRKILEEAGGSSPTNVHVPNDKPAKEISDPSKVSTGVLDFSSEEDERKASNLSTDDWNRSRNATTGPGRMSLQQHGFSKLLERVKEAPALEGETSPEDEGSCFEEDPEEKKREDTSTSSTGNVGVPLGTETRDTSCNSDRKLRDNGRQDGDTGLKRQISEIITVDEDCNKNSKLEKNKEVVYTHSNQRVVGGSKAEELISRAAVRDVFERKMYSQLPANHLLGTQEVQTRDSEPCHSTMRLQELSLDHPVTFTSKSVHHTKHNTFIIGETPKAIRRQQLEEMAEKFKFPTVHQFAVEILSKDSTQRLALLHQYYTSLNLPELADTVKNNFPQPVSAQASPSAANSEIKNPQKDASKARNSKGDAPKPRKKQRISQRNVLEPLSDVPSPDVSTSGAHIAGGGLGGDRVSSSGLGDTPSSSDLSHGSSTMVSKPTARGKEQEQKSSLRMSETLQREQRENSQPPSISTNRSYLTELIGDTSILDDLLKPKPKSTQHIPKTPPVAPIETTARASKGSRKDFWDILNEGNEESINRLTDPEEVQRVCITTNFAARTVSVEKDSKSLWKTNEKFLWKKYVDGDVSLQSSAL</sequence>
<dbReference type="Pfam" id="PF00176">
    <property type="entry name" value="SNF2-rel_dom"/>
    <property type="match status" value="1"/>
</dbReference>
<dbReference type="GO" id="GO:0016787">
    <property type="term" value="F:hydrolase activity"/>
    <property type="evidence" value="ECO:0007669"/>
    <property type="project" value="UniProtKB-KW"/>
</dbReference>
<dbReference type="PROSITE" id="PS51194">
    <property type="entry name" value="HELICASE_CTER"/>
    <property type="match status" value="1"/>
</dbReference>
<dbReference type="InterPro" id="IPR050496">
    <property type="entry name" value="SNF2_RAD54_helicase_repair"/>
</dbReference>
<proteinExistence type="predicted"/>
<dbReference type="CDD" id="cd18793">
    <property type="entry name" value="SF2_C_SNF"/>
    <property type="match status" value="1"/>
</dbReference>
<dbReference type="Pfam" id="PF14773">
    <property type="entry name" value="VIGSSK"/>
    <property type="match status" value="1"/>
</dbReference>
<name>A0A669CA57_ORENI</name>
<dbReference type="AlphaFoldDB" id="A0A669CA57"/>
<keyword evidence="4" id="KW-0539">Nucleus</keyword>
<keyword evidence="2" id="KW-0378">Hydrolase</keyword>
<dbReference type="PANTHER" id="PTHR45629">
    <property type="entry name" value="SNF2/RAD54 FAMILY MEMBER"/>
    <property type="match status" value="1"/>
</dbReference>
<dbReference type="PANTHER" id="PTHR45629:SF7">
    <property type="entry name" value="DNA EXCISION REPAIR PROTEIN ERCC-6-RELATED"/>
    <property type="match status" value="1"/>
</dbReference>
<dbReference type="InterPro" id="IPR029256">
    <property type="entry name" value="Heliccase-ass-bd"/>
</dbReference>
<feature type="compositionally biased region" description="Polar residues" evidence="5">
    <location>
        <begin position="738"/>
        <end position="760"/>
    </location>
</feature>
<dbReference type="FunFam" id="3.40.50.10810:FF:000019">
    <property type="entry name" value="DNA excision repair protein ERCC-6-like 2 isoform X1"/>
    <property type="match status" value="1"/>
</dbReference>
<evidence type="ECO:0000256" key="1">
    <source>
        <dbReference type="ARBA" id="ARBA00004123"/>
    </source>
</evidence>
<dbReference type="InterPro" id="IPR001650">
    <property type="entry name" value="Helicase_C-like"/>
</dbReference>
<evidence type="ECO:0000313" key="8">
    <source>
        <dbReference type="Ensembl" id="ENSONIP00000045055.1"/>
    </source>
</evidence>
<evidence type="ECO:0000259" key="6">
    <source>
        <dbReference type="PROSITE" id="PS51192"/>
    </source>
</evidence>
<dbReference type="InterPro" id="IPR038718">
    <property type="entry name" value="SNF2-like_sf"/>
</dbReference>
<dbReference type="InterPro" id="IPR049730">
    <property type="entry name" value="SNF2/RAD54-like_C"/>
</dbReference>